<protein>
    <submittedName>
        <fullName evidence="1">Uncharacterized protein</fullName>
    </submittedName>
</protein>
<proteinExistence type="predicted"/>
<evidence type="ECO:0000313" key="2">
    <source>
        <dbReference type="Proteomes" id="UP001227192"/>
    </source>
</evidence>
<dbReference type="Proteomes" id="UP001227192">
    <property type="component" value="Unassembled WGS sequence"/>
</dbReference>
<sequence>MSCIHEQFHSYNRIVEVDYKIKVLPTADFDGDQTSLIIRVRFLEVFLGLRNKGTYGFEIIFGVKNTVWGITKDSHLHQDSERITQPSMR</sequence>
<reference evidence="1" key="1">
    <citation type="submission" date="2015-06" db="EMBL/GenBank/DDBJ databases">
        <authorList>
            <person name="Nguyen H."/>
        </authorList>
    </citation>
    <scope>NUCLEOTIDE SEQUENCE</scope>
    <source>
        <strain evidence="1">DAOM 180753</strain>
    </source>
</reference>
<keyword evidence="2" id="KW-1185">Reference proteome</keyword>
<organism evidence="1 2">
    <name type="scientific">Penicillium thymicola</name>
    <dbReference type="NCBI Taxonomy" id="293382"/>
    <lineage>
        <taxon>Eukaryota</taxon>
        <taxon>Fungi</taxon>
        <taxon>Dikarya</taxon>
        <taxon>Ascomycota</taxon>
        <taxon>Pezizomycotina</taxon>
        <taxon>Eurotiomycetes</taxon>
        <taxon>Eurotiomycetidae</taxon>
        <taxon>Eurotiales</taxon>
        <taxon>Aspergillaceae</taxon>
        <taxon>Penicillium</taxon>
    </lineage>
</organism>
<dbReference type="EMBL" id="LACB01000005">
    <property type="protein sequence ID" value="KAJ9492847.1"/>
    <property type="molecule type" value="Genomic_DNA"/>
</dbReference>
<reference evidence="1" key="2">
    <citation type="journal article" date="2016" name="Fungal Biol.">
        <title>Ochratoxin A production by Penicillium thymicola.</title>
        <authorList>
            <person name="Nguyen H.D.T."/>
            <person name="McMullin D.R."/>
            <person name="Ponomareva E."/>
            <person name="Riley R."/>
            <person name="Pomraning K.R."/>
            <person name="Baker S.E."/>
            <person name="Seifert K.A."/>
        </authorList>
    </citation>
    <scope>NUCLEOTIDE SEQUENCE</scope>
    <source>
        <strain evidence="1">DAOM 180753</strain>
    </source>
</reference>
<name>A0AAI9TTM2_PENTH</name>
<gene>
    <name evidence="1" type="ORF">VN97_g320</name>
</gene>
<dbReference type="AlphaFoldDB" id="A0AAI9TTM2"/>
<accession>A0AAI9TTM2</accession>
<evidence type="ECO:0000313" key="1">
    <source>
        <dbReference type="EMBL" id="KAJ9492847.1"/>
    </source>
</evidence>
<comment type="caution">
    <text evidence="1">The sequence shown here is derived from an EMBL/GenBank/DDBJ whole genome shotgun (WGS) entry which is preliminary data.</text>
</comment>